<name>A9V029_MONBE</name>
<dbReference type="Proteomes" id="UP000001357">
    <property type="component" value="Unassembled WGS sequence"/>
</dbReference>
<accession>A9V029</accession>
<dbReference type="GeneID" id="5891469"/>
<keyword evidence="3" id="KW-1185">Reference proteome</keyword>
<dbReference type="EMBL" id="CH991552">
    <property type="protein sequence ID" value="EDQ89085.1"/>
    <property type="molecule type" value="Genomic_DNA"/>
</dbReference>
<dbReference type="KEGG" id="mbr:MONBRDRAFT_25671"/>
<feature type="compositionally biased region" description="Basic and acidic residues" evidence="1">
    <location>
        <begin position="35"/>
        <end position="92"/>
    </location>
</feature>
<gene>
    <name evidence="2" type="ORF">MONBRDRAFT_25671</name>
</gene>
<dbReference type="AlphaFoldDB" id="A9V029"/>
<organism evidence="2 3">
    <name type="scientific">Monosiga brevicollis</name>
    <name type="common">Choanoflagellate</name>
    <dbReference type="NCBI Taxonomy" id="81824"/>
    <lineage>
        <taxon>Eukaryota</taxon>
        <taxon>Choanoflagellata</taxon>
        <taxon>Craspedida</taxon>
        <taxon>Salpingoecidae</taxon>
        <taxon>Monosiga</taxon>
    </lineage>
</organism>
<feature type="region of interest" description="Disordered" evidence="1">
    <location>
        <begin position="35"/>
        <end position="102"/>
    </location>
</feature>
<reference evidence="2 3" key="1">
    <citation type="journal article" date="2008" name="Nature">
        <title>The genome of the choanoflagellate Monosiga brevicollis and the origin of metazoans.</title>
        <authorList>
            <consortium name="JGI Sequencing"/>
            <person name="King N."/>
            <person name="Westbrook M.J."/>
            <person name="Young S.L."/>
            <person name="Kuo A."/>
            <person name="Abedin M."/>
            <person name="Chapman J."/>
            <person name="Fairclough S."/>
            <person name="Hellsten U."/>
            <person name="Isogai Y."/>
            <person name="Letunic I."/>
            <person name="Marr M."/>
            <person name="Pincus D."/>
            <person name="Putnam N."/>
            <person name="Rokas A."/>
            <person name="Wright K.J."/>
            <person name="Zuzow R."/>
            <person name="Dirks W."/>
            <person name="Good M."/>
            <person name="Goodstein D."/>
            <person name="Lemons D."/>
            <person name="Li W."/>
            <person name="Lyons J.B."/>
            <person name="Morris A."/>
            <person name="Nichols S."/>
            <person name="Richter D.J."/>
            <person name="Salamov A."/>
            <person name="Bork P."/>
            <person name="Lim W.A."/>
            <person name="Manning G."/>
            <person name="Miller W.T."/>
            <person name="McGinnis W."/>
            <person name="Shapiro H."/>
            <person name="Tjian R."/>
            <person name="Grigoriev I.V."/>
            <person name="Rokhsar D."/>
        </authorList>
    </citation>
    <scope>NUCLEOTIDE SEQUENCE [LARGE SCALE GENOMIC DNA]</scope>
    <source>
        <strain evidence="3">MX1 / ATCC 50154</strain>
    </source>
</reference>
<evidence type="ECO:0000313" key="3">
    <source>
        <dbReference type="Proteomes" id="UP000001357"/>
    </source>
</evidence>
<dbReference type="RefSeq" id="XP_001746190.1">
    <property type="nucleotide sequence ID" value="XM_001746138.1"/>
</dbReference>
<sequence length="263" mass="29497">MALDSAFADLAERLKGINLDSETTALVLTSFLKERQAQAEREERQAAEREKRQAEREERQAQAERERRQAEREERQAQAEREERQAQAEREQSGSGSGRSETQWLVDQVFPPPLVSTNGCLTTQMSGTKDSQRTLTLFMACQLECLVQDFAPPQGYNLVKHLASMSVDDVSFLYTLCKKNRLTCDQLENYVHIPGKASLAGLARDRRRLFPACPVRMDVLKLTCGALGPSIILRTQVDPEGSLVALERGGQSAHDVTLKHPEN</sequence>
<proteinExistence type="predicted"/>
<evidence type="ECO:0000313" key="2">
    <source>
        <dbReference type="EMBL" id="EDQ89085.1"/>
    </source>
</evidence>
<dbReference type="InParanoid" id="A9V029"/>
<evidence type="ECO:0000256" key="1">
    <source>
        <dbReference type="SAM" id="MobiDB-lite"/>
    </source>
</evidence>
<protein>
    <submittedName>
        <fullName evidence="2">Uncharacterized protein</fullName>
    </submittedName>
</protein>